<dbReference type="GO" id="GO:0016925">
    <property type="term" value="P:protein sumoylation"/>
    <property type="evidence" value="ECO:0007669"/>
    <property type="project" value="TreeGrafter"/>
</dbReference>
<dbReference type="GO" id="GO:0006357">
    <property type="term" value="P:regulation of transcription by RNA polymerase II"/>
    <property type="evidence" value="ECO:0007669"/>
    <property type="project" value="TreeGrafter"/>
</dbReference>
<dbReference type="Gene3D" id="3.30.40.10">
    <property type="entry name" value="Zinc/RING finger domain, C3HC4 (zinc finger)"/>
    <property type="match status" value="1"/>
</dbReference>
<dbReference type="PANTHER" id="PTHR10782:SF94">
    <property type="entry name" value="SUPPRESSOR OF VARIEGATION 2-10, ISOFORM I"/>
    <property type="match status" value="1"/>
</dbReference>
<evidence type="ECO:0000256" key="1">
    <source>
        <dbReference type="ARBA" id="ARBA00022723"/>
    </source>
</evidence>
<keyword evidence="3" id="KW-0862">Zinc</keyword>
<reference evidence="7" key="1">
    <citation type="submission" date="2020-04" db="EMBL/GenBank/DDBJ databases">
        <authorList>
            <person name="Neveu A P."/>
        </authorList>
    </citation>
    <scope>NUCLEOTIDE SEQUENCE</scope>
    <source>
        <tissue evidence="7">Whole embryo</tissue>
    </source>
</reference>
<keyword evidence="5" id="KW-0175">Coiled coil</keyword>
<evidence type="ECO:0000256" key="5">
    <source>
        <dbReference type="SAM" id="Coils"/>
    </source>
</evidence>
<feature type="domain" description="SP-RING-type" evidence="6">
    <location>
        <begin position="158"/>
        <end position="239"/>
    </location>
</feature>
<gene>
    <name evidence="7" type="primary">Pias1</name>
</gene>
<name>A0A6F9DNY5_9ASCI</name>
<evidence type="ECO:0000313" key="7">
    <source>
        <dbReference type="EMBL" id="CAB3264849.1"/>
    </source>
</evidence>
<feature type="coiled-coil region" evidence="5">
    <location>
        <begin position="27"/>
        <end position="64"/>
    </location>
</feature>
<organism evidence="7">
    <name type="scientific">Phallusia mammillata</name>
    <dbReference type="NCBI Taxonomy" id="59560"/>
    <lineage>
        <taxon>Eukaryota</taxon>
        <taxon>Metazoa</taxon>
        <taxon>Chordata</taxon>
        <taxon>Tunicata</taxon>
        <taxon>Ascidiacea</taxon>
        <taxon>Phlebobranchia</taxon>
        <taxon>Ascidiidae</taxon>
        <taxon>Phallusia</taxon>
    </lineage>
</organism>
<dbReference type="GO" id="GO:0008270">
    <property type="term" value="F:zinc ion binding"/>
    <property type="evidence" value="ECO:0007669"/>
    <property type="project" value="UniProtKB-KW"/>
</dbReference>
<evidence type="ECO:0000256" key="4">
    <source>
        <dbReference type="PROSITE-ProRule" id="PRU00452"/>
    </source>
</evidence>
<dbReference type="InterPro" id="IPR013083">
    <property type="entry name" value="Znf_RING/FYVE/PHD"/>
</dbReference>
<dbReference type="GO" id="GO:0003712">
    <property type="term" value="F:transcription coregulator activity"/>
    <property type="evidence" value="ECO:0007669"/>
    <property type="project" value="TreeGrafter"/>
</dbReference>
<dbReference type="SUPFAM" id="SSF57850">
    <property type="entry name" value="RING/U-box"/>
    <property type="match status" value="1"/>
</dbReference>
<evidence type="ECO:0000256" key="2">
    <source>
        <dbReference type="ARBA" id="ARBA00022771"/>
    </source>
</evidence>
<dbReference type="PANTHER" id="PTHR10782">
    <property type="entry name" value="ZINC FINGER MIZ DOMAIN-CONTAINING PROTEIN"/>
    <property type="match status" value="1"/>
</dbReference>
<dbReference type="AlphaFoldDB" id="A0A6F9DNY5"/>
<sequence>MSVSVPDHTIQLEKIEQKTDQNCLKLTKKQRKNAKRLQRLKQQMDEQEAIRKQLRQNTNHQRRRTLQWELGQLQRQRQALYTLLHHHSRTFQQPQYYQDTLRLHNYFRYRPNHSIMGTQKNVVQQESAEHLLRQLKNRPVFSANQSRSIIKRKLAIKGDFEITTTSLEVSLLCPLGKMHMDVPIKTQKCDHLQCFDALFFLKMNQKKPAWKCPVCNKPATFQNLVVDELFQTIVKSCNAEMITFKEDGSWYASTKETETLVIGSPVKSLDTSQTETKLEKKPEPVIIDLTSDEPSTSGKLPPRPSLPVSNKYPIFIKSLSINLGSPTAYSKLLEICNQQKRHDVDFN</sequence>
<dbReference type="PROSITE" id="PS51044">
    <property type="entry name" value="ZF_SP_RING"/>
    <property type="match status" value="1"/>
</dbReference>
<proteinExistence type="evidence at transcript level"/>
<dbReference type="EMBL" id="LR788987">
    <property type="protein sequence ID" value="CAB3264849.1"/>
    <property type="molecule type" value="mRNA"/>
</dbReference>
<evidence type="ECO:0000256" key="3">
    <source>
        <dbReference type="ARBA" id="ARBA00022833"/>
    </source>
</evidence>
<accession>A0A6F9DNY5</accession>
<keyword evidence="1" id="KW-0479">Metal-binding</keyword>
<protein>
    <submittedName>
        <fullName evidence="7">PIAS protein inhibitor of activated STAT</fullName>
    </submittedName>
</protein>
<dbReference type="GO" id="GO:0000785">
    <property type="term" value="C:chromatin"/>
    <property type="evidence" value="ECO:0007669"/>
    <property type="project" value="TreeGrafter"/>
</dbReference>
<evidence type="ECO:0000259" key="6">
    <source>
        <dbReference type="PROSITE" id="PS51044"/>
    </source>
</evidence>
<keyword evidence="2 4" id="KW-0863">Zinc-finger</keyword>
<dbReference type="InterPro" id="IPR004181">
    <property type="entry name" value="Znf_MIZ"/>
</dbReference>
<dbReference type="GO" id="GO:0061665">
    <property type="term" value="F:SUMO ligase activity"/>
    <property type="evidence" value="ECO:0007669"/>
    <property type="project" value="TreeGrafter"/>
</dbReference>
<dbReference type="Pfam" id="PF02891">
    <property type="entry name" value="zf-MIZ"/>
    <property type="match status" value="1"/>
</dbReference>